<evidence type="ECO:0000313" key="1">
    <source>
        <dbReference type="EMBL" id="CAH2039098.1"/>
    </source>
</evidence>
<accession>A0ABN8HNX7</accession>
<feature type="non-terminal residue" evidence="1">
    <location>
        <position position="119"/>
    </location>
</feature>
<reference evidence="1" key="1">
    <citation type="submission" date="2022-03" db="EMBL/GenBank/DDBJ databases">
        <authorList>
            <person name="Martin H S."/>
        </authorList>
    </citation>
    <scope>NUCLEOTIDE SEQUENCE</scope>
</reference>
<name>A0ABN8HNX7_9NEOP</name>
<gene>
    <name evidence="1" type="ORF">IPOD504_LOCUS1506</name>
</gene>
<keyword evidence="2" id="KW-1185">Reference proteome</keyword>
<sequence>MPRARAPIVRVHCAAPDNAETALCPQSKLSTSGNCTMMDFTYSALLYITYIVNSLTPVLKNNTKRPHGVHERTGPVNLCGVGGTRHCAQGAAALATRACPAPLTPHPAAHGGAEPLMSK</sequence>
<evidence type="ECO:0000313" key="2">
    <source>
        <dbReference type="Proteomes" id="UP000837857"/>
    </source>
</evidence>
<protein>
    <submittedName>
        <fullName evidence="1">Uncharacterized protein</fullName>
    </submittedName>
</protein>
<proteinExistence type="predicted"/>
<dbReference type="EMBL" id="OW152823">
    <property type="protein sequence ID" value="CAH2039098.1"/>
    <property type="molecule type" value="Genomic_DNA"/>
</dbReference>
<dbReference type="Proteomes" id="UP000837857">
    <property type="component" value="Chromosome 11"/>
</dbReference>
<organism evidence="1 2">
    <name type="scientific">Iphiclides podalirius</name>
    <name type="common">scarce swallowtail</name>
    <dbReference type="NCBI Taxonomy" id="110791"/>
    <lineage>
        <taxon>Eukaryota</taxon>
        <taxon>Metazoa</taxon>
        <taxon>Ecdysozoa</taxon>
        <taxon>Arthropoda</taxon>
        <taxon>Hexapoda</taxon>
        <taxon>Insecta</taxon>
        <taxon>Pterygota</taxon>
        <taxon>Neoptera</taxon>
        <taxon>Endopterygota</taxon>
        <taxon>Lepidoptera</taxon>
        <taxon>Glossata</taxon>
        <taxon>Ditrysia</taxon>
        <taxon>Papilionoidea</taxon>
        <taxon>Papilionidae</taxon>
        <taxon>Papilioninae</taxon>
        <taxon>Iphiclides</taxon>
    </lineage>
</organism>